<dbReference type="STRING" id="1131731.BAZO_19088"/>
<organism evidence="1 2">
    <name type="scientific">Schinkia azotoformans LMG 9581</name>
    <dbReference type="NCBI Taxonomy" id="1131731"/>
    <lineage>
        <taxon>Bacteria</taxon>
        <taxon>Bacillati</taxon>
        <taxon>Bacillota</taxon>
        <taxon>Bacilli</taxon>
        <taxon>Bacillales</taxon>
        <taxon>Bacillaceae</taxon>
        <taxon>Calidifontibacillus/Schinkia group</taxon>
        <taxon>Schinkia</taxon>
    </lineage>
</organism>
<evidence type="ECO:0000313" key="1">
    <source>
        <dbReference type="EMBL" id="EKN63112.1"/>
    </source>
</evidence>
<dbReference type="Proteomes" id="UP000006315">
    <property type="component" value="Unassembled WGS sequence"/>
</dbReference>
<comment type="caution">
    <text evidence="1">The sequence shown here is derived from an EMBL/GenBank/DDBJ whole genome shotgun (WGS) entry which is preliminary data.</text>
</comment>
<dbReference type="AlphaFoldDB" id="K6CS94"/>
<evidence type="ECO:0000313" key="2">
    <source>
        <dbReference type="Proteomes" id="UP000006315"/>
    </source>
</evidence>
<sequence>MKIYVQNNSFKMVGKVKEIRAMLKEYSQHFTSVNELIEKNNHTYTIVSTSTNKMPKRSQYYLLFPQKNKKLP</sequence>
<accession>K6CS94</accession>
<proteinExistence type="predicted"/>
<dbReference type="GeneID" id="89471212"/>
<keyword evidence="2" id="KW-1185">Reference proteome</keyword>
<name>K6CS94_SCHAZ</name>
<dbReference type="PATRIC" id="fig|1131731.3.peg.3894"/>
<dbReference type="InterPro" id="IPR025177">
    <property type="entry name" value="MciZ"/>
</dbReference>
<dbReference type="Pfam" id="PF13072">
    <property type="entry name" value="MciZ"/>
    <property type="match status" value="1"/>
</dbReference>
<dbReference type="EMBL" id="AJLR01000148">
    <property type="protein sequence ID" value="EKN63112.1"/>
    <property type="molecule type" value="Genomic_DNA"/>
</dbReference>
<dbReference type="RefSeq" id="WP_003333033.1">
    <property type="nucleotide sequence ID" value="NZ_AJLR01000148.1"/>
</dbReference>
<protein>
    <submittedName>
        <fullName evidence="1">Uncharacterized protein</fullName>
    </submittedName>
</protein>
<gene>
    <name evidence="1" type="ORF">BAZO_19088</name>
</gene>
<reference evidence="1 2" key="1">
    <citation type="journal article" date="2012" name="Front. Microbiol.">
        <title>Redundancy and modularity in membrane-associated dissimilatory nitrate reduction in Bacillus.</title>
        <authorList>
            <person name="Heylen K."/>
            <person name="Keltjens J."/>
        </authorList>
    </citation>
    <scope>NUCLEOTIDE SEQUENCE [LARGE SCALE GENOMIC DNA]</scope>
    <source>
        <strain evidence="1 2">LMG 9581</strain>
    </source>
</reference>